<sequence length="63" mass="6586">MSRRLGVLLVPVSGLSGTSYPAGTQVAIRGTGGSVDGFVGGDWLPLAWWEFADTQPAEDTPHT</sequence>
<accession>A0ABW0ULL9</accession>
<evidence type="ECO:0000313" key="2">
    <source>
        <dbReference type="Proteomes" id="UP001596154"/>
    </source>
</evidence>
<name>A0ABW0ULL9_9ACTN</name>
<dbReference type="RefSeq" id="WP_381019681.1">
    <property type="nucleotide sequence ID" value="NZ_JBHSNY010000003.1"/>
</dbReference>
<reference evidence="2" key="1">
    <citation type="journal article" date="2019" name="Int. J. Syst. Evol. Microbiol.">
        <title>The Global Catalogue of Microorganisms (GCM) 10K type strain sequencing project: providing services to taxonomists for standard genome sequencing and annotation.</title>
        <authorList>
            <consortium name="The Broad Institute Genomics Platform"/>
            <consortium name="The Broad Institute Genome Sequencing Center for Infectious Disease"/>
            <person name="Wu L."/>
            <person name="Ma J."/>
        </authorList>
    </citation>
    <scope>NUCLEOTIDE SEQUENCE [LARGE SCALE GENOMIC DNA]</scope>
    <source>
        <strain evidence="2">CGMCC 4.7248</strain>
    </source>
</reference>
<protein>
    <recommendedName>
        <fullName evidence="3">Secreted protein</fullName>
    </recommendedName>
</protein>
<organism evidence="1 2">
    <name type="scientific">Streptomyces bullii</name>
    <dbReference type="NCBI Taxonomy" id="349910"/>
    <lineage>
        <taxon>Bacteria</taxon>
        <taxon>Bacillati</taxon>
        <taxon>Actinomycetota</taxon>
        <taxon>Actinomycetes</taxon>
        <taxon>Kitasatosporales</taxon>
        <taxon>Streptomycetaceae</taxon>
        <taxon>Streptomyces</taxon>
    </lineage>
</organism>
<comment type="caution">
    <text evidence="1">The sequence shown here is derived from an EMBL/GenBank/DDBJ whole genome shotgun (WGS) entry which is preliminary data.</text>
</comment>
<evidence type="ECO:0000313" key="1">
    <source>
        <dbReference type="EMBL" id="MFC5634113.1"/>
    </source>
</evidence>
<proteinExistence type="predicted"/>
<dbReference type="EMBL" id="JBHSNY010000003">
    <property type="protein sequence ID" value="MFC5634113.1"/>
    <property type="molecule type" value="Genomic_DNA"/>
</dbReference>
<dbReference type="Proteomes" id="UP001596154">
    <property type="component" value="Unassembled WGS sequence"/>
</dbReference>
<gene>
    <name evidence="1" type="ORF">ACFPZJ_10020</name>
</gene>
<evidence type="ECO:0008006" key="3">
    <source>
        <dbReference type="Google" id="ProtNLM"/>
    </source>
</evidence>
<keyword evidence="2" id="KW-1185">Reference proteome</keyword>